<organism evidence="4 5">
    <name type="scientific">Dissostichus mawsoni</name>
    <name type="common">Antarctic cod</name>
    <dbReference type="NCBI Taxonomy" id="36200"/>
    <lineage>
        <taxon>Eukaryota</taxon>
        <taxon>Metazoa</taxon>
        <taxon>Chordata</taxon>
        <taxon>Craniata</taxon>
        <taxon>Vertebrata</taxon>
        <taxon>Euteleostomi</taxon>
        <taxon>Actinopterygii</taxon>
        <taxon>Neopterygii</taxon>
        <taxon>Teleostei</taxon>
        <taxon>Neoteleostei</taxon>
        <taxon>Acanthomorphata</taxon>
        <taxon>Eupercaria</taxon>
        <taxon>Perciformes</taxon>
        <taxon>Notothenioidei</taxon>
        <taxon>Nototheniidae</taxon>
        <taxon>Dissostichus</taxon>
    </lineage>
</organism>
<dbReference type="InterPro" id="IPR008145">
    <property type="entry name" value="GK/Ca_channel_bsu"/>
</dbReference>
<dbReference type="InterPro" id="IPR001478">
    <property type="entry name" value="PDZ"/>
</dbReference>
<accession>A0A7J5ZCJ5</accession>
<dbReference type="CDD" id="cd06730">
    <property type="entry name" value="PDZ0_MAGI-1_3-like"/>
    <property type="match status" value="1"/>
</dbReference>
<dbReference type="Gene3D" id="2.20.70.10">
    <property type="match status" value="1"/>
</dbReference>
<dbReference type="Gene3D" id="2.30.42.10">
    <property type="match status" value="1"/>
</dbReference>
<dbReference type="OrthoDB" id="8930705at2759"/>
<dbReference type="GO" id="GO:0030425">
    <property type="term" value="C:dendrite"/>
    <property type="evidence" value="ECO:0007669"/>
    <property type="project" value="TreeGrafter"/>
</dbReference>
<keyword evidence="1" id="KW-0677">Repeat</keyword>
<dbReference type="InterPro" id="IPR027417">
    <property type="entry name" value="P-loop_NTPase"/>
</dbReference>
<dbReference type="GO" id="GO:0046332">
    <property type="term" value="F:SMAD binding"/>
    <property type="evidence" value="ECO:0007669"/>
    <property type="project" value="TreeGrafter"/>
</dbReference>
<dbReference type="GO" id="GO:0007165">
    <property type="term" value="P:signal transduction"/>
    <property type="evidence" value="ECO:0007669"/>
    <property type="project" value="TreeGrafter"/>
</dbReference>
<evidence type="ECO:0000259" key="3">
    <source>
        <dbReference type="PROSITE" id="PS50106"/>
    </source>
</evidence>
<dbReference type="InterPro" id="IPR036034">
    <property type="entry name" value="PDZ_sf"/>
</dbReference>
<dbReference type="SUPFAM" id="SSF50156">
    <property type="entry name" value="PDZ domain-like"/>
    <property type="match status" value="1"/>
</dbReference>
<sequence>MSKTLKKRKNHWTNKVHESVLCRNEEGELGLELKGGAENGQFPVIGELLLGTAVCHSGKLWTDELLLEVNDTPVAGLTTRDVHAVVKHSKDPVRLKCVKQGGVIDKDLRHYLNLRFQKGSVDHELQQIIRDNLYLRTVPCELPPPLLEHNQAAQGRRGPGGDYNFVTVDRFVELEKSGALLESGTYEDNFYGTPKPPAEPSALLLNVTDQLLPGARPTSEGKRKRNKSVSNMEKASIEPPEEEEEERPVVNGNGVAVTPESSEHEDKSTDASGDIAPQSVPAEAPAEEPKDDGQSPKITLLKPEENDELGLLPDNWEMAYTEKGEVYFIDLLSLAIYHTPSHSLALSLSLVSSQPQHQDNIVAGPEASQEGKAA</sequence>
<proteinExistence type="predicted"/>
<dbReference type="AlphaFoldDB" id="A0A7J5ZCJ5"/>
<dbReference type="FunFam" id="2.30.42.10:FF:000155">
    <property type="entry name" value="membrane-associated guanylate kinase, WW and PDZ domain-containing protein 2 isoform X4"/>
    <property type="match status" value="1"/>
</dbReference>
<dbReference type="SUPFAM" id="SSF51045">
    <property type="entry name" value="WW domain"/>
    <property type="match status" value="1"/>
</dbReference>
<gene>
    <name evidence="4" type="ORF">F7725_021692</name>
</gene>
<dbReference type="EMBL" id="JAAKFY010000003">
    <property type="protein sequence ID" value="KAF3859293.1"/>
    <property type="molecule type" value="Genomic_DNA"/>
</dbReference>
<dbReference type="Pfam" id="PF16663">
    <property type="entry name" value="MAGI_u1"/>
    <property type="match status" value="1"/>
</dbReference>
<dbReference type="GO" id="GO:0030159">
    <property type="term" value="F:signaling receptor complex adaptor activity"/>
    <property type="evidence" value="ECO:0007669"/>
    <property type="project" value="TreeGrafter"/>
</dbReference>
<evidence type="ECO:0000313" key="4">
    <source>
        <dbReference type="EMBL" id="KAF3859293.1"/>
    </source>
</evidence>
<dbReference type="SUPFAM" id="SSF52540">
    <property type="entry name" value="P-loop containing nucleoside triphosphate hydrolases"/>
    <property type="match status" value="1"/>
</dbReference>
<dbReference type="GO" id="GO:0005737">
    <property type="term" value="C:cytoplasm"/>
    <property type="evidence" value="ECO:0007669"/>
    <property type="project" value="TreeGrafter"/>
</dbReference>
<dbReference type="Proteomes" id="UP000518266">
    <property type="component" value="Unassembled WGS sequence"/>
</dbReference>
<evidence type="ECO:0000256" key="2">
    <source>
        <dbReference type="SAM" id="MobiDB-lite"/>
    </source>
</evidence>
<dbReference type="InterPro" id="IPR036020">
    <property type="entry name" value="WW_dom_sf"/>
</dbReference>
<dbReference type="GO" id="GO:0005911">
    <property type="term" value="C:cell-cell junction"/>
    <property type="evidence" value="ECO:0007669"/>
    <property type="project" value="TreeGrafter"/>
</dbReference>
<dbReference type="Gene3D" id="3.30.63.10">
    <property type="entry name" value="Guanylate Kinase phosphate binding domain"/>
    <property type="match status" value="1"/>
</dbReference>
<dbReference type="Pfam" id="PF00595">
    <property type="entry name" value="PDZ"/>
    <property type="match status" value="1"/>
</dbReference>
<name>A0A7J5ZCJ5_DISMA</name>
<evidence type="ECO:0000256" key="1">
    <source>
        <dbReference type="ARBA" id="ARBA00022737"/>
    </source>
</evidence>
<dbReference type="SMART" id="SM00228">
    <property type="entry name" value="PDZ"/>
    <property type="match status" value="1"/>
</dbReference>
<feature type="region of interest" description="Disordered" evidence="2">
    <location>
        <begin position="212"/>
        <end position="306"/>
    </location>
</feature>
<dbReference type="PANTHER" id="PTHR10316:SF27">
    <property type="entry name" value="MEMBRANE-ASSOCIATED GUANYLATE KINASE, WW AND PDZ DOMAIN-CONTAINING PROTEIN 2"/>
    <property type="match status" value="1"/>
</dbReference>
<dbReference type="PANTHER" id="PTHR10316">
    <property type="entry name" value="MEMBRANE ASSOCIATED GUANYLATE KINASE-RELATED"/>
    <property type="match status" value="1"/>
</dbReference>
<comment type="caution">
    <text evidence="4">The sequence shown here is derived from an EMBL/GenBank/DDBJ whole genome shotgun (WGS) entry which is preliminary data.</text>
</comment>
<dbReference type="GO" id="GO:0031697">
    <property type="term" value="F:beta-1 adrenergic receptor binding"/>
    <property type="evidence" value="ECO:0007669"/>
    <property type="project" value="TreeGrafter"/>
</dbReference>
<dbReference type="GO" id="GO:0043113">
    <property type="term" value="P:receptor clustering"/>
    <property type="evidence" value="ECO:0007669"/>
    <property type="project" value="TreeGrafter"/>
</dbReference>
<feature type="domain" description="PDZ" evidence="3">
    <location>
        <begin position="18"/>
        <end position="101"/>
    </location>
</feature>
<dbReference type="SMART" id="SM00072">
    <property type="entry name" value="GuKc"/>
    <property type="match status" value="1"/>
</dbReference>
<dbReference type="GO" id="GO:0005886">
    <property type="term" value="C:plasma membrane"/>
    <property type="evidence" value="ECO:0007669"/>
    <property type="project" value="GOC"/>
</dbReference>
<keyword evidence="5" id="KW-1185">Reference proteome</keyword>
<evidence type="ECO:0000313" key="5">
    <source>
        <dbReference type="Proteomes" id="UP000518266"/>
    </source>
</evidence>
<dbReference type="GO" id="GO:0070699">
    <property type="term" value="F:type II activin receptor binding"/>
    <property type="evidence" value="ECO:0007669"/>
    <property type="project" value="TreeGrafter"/>
</dbReference>
<reference evidence="4 5" key="1">
    <citation type="submission" date="2020-03" db="EMBL/GenBank/DDBJ databases">
        <title>Dissostichus mawsoni Genome sequencing and assembly.</title>
        <authorList>
            <person name="Park H."/>
        </authorList>
    </citation>
    <scope>NUCLEOTIDE SEQUENCE [LARGE SCALE GENOMIC DNA]</scope>
    <source>
        <strain evidence="4">DM0001</strain>
        <tissue evidence="4">Muscle</tissue>
    </source>
</reference>
<dbReference type="PROSITE" id="PS50106">
    <property type="entry name" value="PDZ"/>
    <property type="match status" value="1"/>
</dbReference>
<protein>
    <recommendedName>
        <fullName evidence="3">PDZ domain-containing protein</fullName>
    </recommendedName>
</protein>